<accession>A0A409WCA7</accession>
<proteinExistence type="predicted"/>
<keyword evidence="2" id="KW-1185">Reference proteome</keyword>
<organism evidence="1 2">
    <name type="scientific">Gymnopilus dilepis</name>
    <dbReference type="NCBI Taxonomy" id="231916"/>
    <lineage>
        <taxon>Eukaryota</taxon>
        <taxon>Fungi</taxon>
        <taxon>Dikarya</taxon>
        <taxon>Basidiomycota</taxon>
        <taxon>Agaricomycotina</taxon>
        <taxon>Agaricomycetes</taxon>
        <taxon>Agaricomycetidae</taxon>
        <taxon>Agaricales</taxon>
        <taxon>Agaricineae</taxon>
        <taxon>Hymenogastraceae</taxon>
        <taxon>Gymnopilus</taxon>
    </lineage>
</organism>
<dbReference type="AlphaFoldDB" id="A0A409WCA7"/>
<reference evidence="1 2" key="1">
    <citation type="journal article" date="2018" name="Evol. Lett.">
        <title>Horizontal gene cluster transfer increased hallucinogenic mushroom diversity.</title>
        <authorList>
            <person name="Reynolds H.T."/>
            <person name="Vijayakumar V."/>
            <person name="Gluck-Thaler E."/>
            <person name="Korotkin H.B."/>
            <person name="Matheny P.B."/>
            <person name="Slot J.C."/>
        </authorList>
    </citation>
    <scope>NUCLEOTIDE SEQUENCE [LARGE SCALE GENOMIC DNA]</scope>
    <source>
        <strain evidence="1 2">SRW20</strain>
    </source>
</reference>
<sequence length="253" mass="28726">MVDSVVSQPKLTQYYYNTPYPPSAPLANYQVGYSAPTSGNYYYNTPYPPSGPPADEENYSPLSCTSYQCSADLNADVVNSSSTDKHWLYEAEVRRSGTGKEPSQRIRIAHPHARLLAHPYARLLVKQDGTKQRKIWSHRLEKLIFTPYELSTIGAPQRRISYIASLEAHVDRLHTQLEKLNIWPVSQEDLESLRGLNTKTAKSMVASLQYEASLSRMKLLELQRAASLDYLSPNNVWSELTCLLRMTVYKACF</sequence>
<dbReference type="Proteomes" id="UP000284706">
    <property type="component" value="Unassembled WGS sequence"/>
</dbReference>
<dbReference type="InParanoid" id="A0A409WCA7"/>
<dbReference type="OrthoDB" id="3245901at2759"/>
<name>A0A409WCA7_9AGAR</name>
<evidence type="ECO:0000313" key="1">
    <source>
        <dbReference type="EMBL" id="PPQ76157.1"/>
    </source>
</evidence>
<comment type="caution">
    <text evidence="1">The sequence shown here is derived from an EMBL/GenBank/DDBJ whole genome shotgun (WGS) entry which is preliminary data.</text>
</comment>
<protein>
    <submittedName>
        <fullName evidence="1">Uncharacterized protein</fullName>
    </submittedName>
</protein>
<evidence type="ECO:0000313" key="2">
    <source>
        <dbReference type="Proteomes" id="UP000284706"/>
    </source>
</evidence>
<dbReference type="EMBL" id="NHYE01005190">
    <property type="protein sequence ID" value="PPQ76157.1"/>
    <property type="molecule type" value="Genomic_DNA"/>
</dbReference>
<gene>
    <name evidence="1" type="ORF">CVT26_009217</name>
</gene>